<dbReference type="PANTHER" id="PTHR43316">
    <property type="entry name" value="HYDROLASE, HALOACID DELAHOGENASE-RELATED"/>
    <property type="match status" value="1"/>
</dbReference>
<dbReference type="InterPro" id="IPR006328">
    <property type="entry name" value="2-HAD"/>
</dbReference>
<dbReference type="InterPro" id="IPR023214">
    <property type="entry name" value="HAD_sf"/>
</dbReference>
<dbReference type="GO" id="GO:0019120">
    <property type="term" value="F:hydrolase activity, acting on acid halide bonds, in C-halide compounds"/>
    <property type="evidence" value="ECO:0007669"/>
    <property type="project" value="InterPro"/>
</dbReference>
<dbReference type="PANTHER" id="PTHR43316:SF3">
    <property type="entry name" value="HALOACID DEHALOGENASE, TYPE II (AFU_ORTHOLOGUE AFUA_2G07750)-RELATED"/>
    <property type="match status" value="1"/>
</dbReference>
<dbReference type="InterPro" id="IPR051540">
    <property type="entry name" value="S-2-haloacid_dehalogenase"/>
</dbReference>
<dbReference type="AlphaFoldDB" id="A0A6G1JSG4"/>
<evidence type="ECO:0000256" key="2">
    <source>
        <dbReference type="ARBA" id="ARBA00022801"/>
    </source>
</evidence>
<protein>
    <submittedName>
        <fullName evidence="3">Haloacid dehalogenase</fullName>
    </submittedName>
</protein>
<dbReference type="InterPro" id="IPR036412">
    <property type="entry name" value="HAD-like_sf"/>
</dbReference>
<comment type="similarity">
    <text evidence="1">Belongs to the HAD-like hydrolase superfamily. S-2-haloalkanoic acid dehalogenase family.</text>
</comment>
<organism evidence="3 4">
    <name type="scientific">Pleomassaria siparia CBS 279.74</name>
    <dbReference type="NCBI Taxonomy" id="1314801"/>
    <lineage>
        <taxon>Eukaryota</taxon>
        <taxon>Fungi</taxon>
        <taxon>Dikarya</taxon>
        <taxon>Ascomycota</taxon>
        <taxon>Pezizomycotina</taxon>
        <taxon>Dothideomycetes</taxon>
        <taxon>Pleosporomycetidae</taxon>
        <taxon>Pleosporales</taxon>
        <taxon>Pleomassariaceae</taxon>
        <taxon>Pleomassaria</taxon>
    </lineage>
</organism>
<dbReference type="Gene3D" id="1.10.150.240">
    <property type="entry name" value="Putative phosphatase, domain 2"/>
    <property type="match status" value="1"/>
</dbReference>
<keyword evidence="2" id="KW-0378">Hydrolase</keyword>
<dbReference type="PRINTS" id="PR00413">
    <property type="entry name" value="HADHALOGNASE"/>
</dbReference>
<dbReference type="SFLD" id="SFLDS00003">
    <property type="entry name" value="Haloacid_Dehalogenase"/>
    <property type="match status" value="1"/>
</dbReference>
<dbReference type="NCBIfam" id="TIGR01428">
    <property type="entry name" value="HAD_type_II"/>
    <property type="match status" value="1"/>
</dbReference>
<evidence type="ECO:0000256" key="1">
    <source>
        <dbReference type="ARBA" id="ARBA00008106"/>
    </source>
</evidence>
<evidence type="ECO:0000313" key="4">
    <source>
        <dbReference type="Proteomes" id="UP000799428"/>
    </source>
</evidence>
<dbReference type="OrthoDB" id="40579at2759"/>
<reference evidence="3" key="1">
    <citation type="journal article" date="2020" name="Stud. Mycol.">
        <title>101 Dothideomycetes genomes: a test case for predicting lifestyles and emergence of pathogens.</title>
        <authorList>
            <person name="Haridas S."/>
            <person name="Albert R."/>
            <person name="Binder M."/>
            <person name="Bloem J."/>
            <person name="Labutti K."/>
            <person name="Salamov A."/>
            <person name="Andreopoulos B."/>
            <person name="Baker S."/>
            <person name="Barry K."/>
            <person name="Bills G."/>
            <person name="Bluhm B."/>
            <person name="Cannon C."/>
            <person name="Castanera R."/>
            <person name="Culley D."/>
            <person name="Daum C."/>
            <person name="Ezra D."/>
            <person name="Gonzalez J."/>
            <person name="Henrissat B."/>
            <person name="Kuo A."/>
            <person name="Liang C."/>
            <person name="Lipzen A."/>
            <person name="Lutzoni F."/>
            <person name="Magnuson J."/>
            <person name="Mondo S."/>
            <person name="Nolan M."/>
            <person name="Ohm R."/>
            <person name="Pangilinan J."/>
            <person name="Park H.-J."/>
            <person name="Ramirez L."/>
            <person name="Alfaro M."/>
            <person name="Sun H."/>
            <person name="Tritt A."/>
            <person name="Yoshinaga Y."/>
            <person name="Zwiers L.-H."/>
            <person name="Turgeon B."/>
            <person name="Goodwin S."/>
            <person name="Spatafora J."/>
            <person name="Crous P."/>
            <person name="Grigoriev I."/>
        </authorList>
    </citation>
    <scope>NUCLEOTIDE SEQUENCE</scope>
    <source>
        <strain evidence="3">CBS 279.74</strain>
    </source>
</reference>
<name>A0A6G1JSG4_9PLEO</name>
<dbReference type="Gene3D" id="3.40.50.1000">
    <property type="entry name" value="HAD superfamily/HAD-like"/>
    <property type="match status" value="1"/>
</dbReference>
<dbReference type="Pfam" id="PF00702">
    <property type="entry name" value="Hydrolase"/>
    <property type="match status" value="1"/>
</dbReference>
<dbReference type="InterPro" id="IPR006439">
    <property type="entry name" value="HAD-SF_hydro_IA"/>
</dbReference>
<evidence type="ECO:0000313" key="3">
    <source>
        <dbReference type="EMBL" id="KAF2703107.1"/>
    </source>
</evidence>
<dbReference type="SFLD" id="SFLDG01129">
    <property type="entry name" value="C1.5:_HAD__Beta-PGM__Phosphata"/>
    <property type="match status" value="1"/>
</dbReference>
<dbReference type="NCBIfam" id="TIGR01493">
    <property type="entry name" value="HAD-SF-IA-v2"/>
    <property type="match status" value="1"/>
</dbReference>
<gene>
    <name evidence="3" type="ORF">K504DRAFT_463738</name>
</gene>
<keyword evidence="4" id="KW-1185">Reference proteome</keyword>
<dbReference type="InterPro" id="IPR023198">
    <property type="entry name" value="PGP-like_dom2"/>
</dbReference>
<dbReference type="SUPFAM" id="SSF56784">
    <property type="entry name" value="HAD-like"/>
    <property type="match status" value="1"/>
</dbReference>
<accession>A0A6G1JSG4</accession>
<proteinExistence type="inferred from homology"/>
<sequence>MALATPPRALFFDVFGTCVDWRATVTHALHTQAHAALNSATASLATTVRMRASDMLLQDWATFAQQWRNTYKKFTKSVAADDTVPWKTIDEHYLDSLKELLVEWQLEGLWMDDEVRALSLVWHRLDPWPDSSAGIQALNKLFYTVTLSNGNMSLLSDLAEHGSLPFTHIFSAELFHSYKPSPKVYLGGVQKLGLQPLECAMVAAHLNDLKGAKENGLQVIYVERPEEEDWSKEDVDAARREGWVDLWVAKEDQGEGIKGGFVSVAEKLGIVIEESPSRRRSSTTR</sequence>
<dbReference type="EMBL" id="MU005789">
    <property type="protein sequence ID" value="KAF2703107.1"/>
    <property type="molecule type" value="Genomic_DNA"/>
</dbReference>
<dbReference type="Proteomes" id="UP000799428">
    <property type="component" value="Unassembled WGS sequence"/>
</dbReference>
<dbReference type="GO" id="GO:0016791">
    <property type="term" value="F:phosphatase activity"/>
    <property type="evidence" value="ECO:0007669"/>
    <property type="project" value="UniProtKB-ARBA"/>
</dbReference>